<dbReference type="SUPFAM" id="SSF47203">
    <property type="entry name" value="Acyl-CoA dehydrogenase C-terminal domain-like"/>
    <property type="match status" value="2"/>
</dbReference>
<evidence type="ECO:0000256" key="10">
    <source>
        <dbReference type="ARBA" id="ARBA00023002"/>
    </source>
</evidence>
<proteinExistence type="inferred from homology"/>
<name>A0A1Y2F0G3_PROLT</name>
<feature type="transmembrane region" description="Helical" evidence="13">
    <location>
        <begin position="833"/>
        <end position="853"/>
    </location>
</feature>
<evidence type="ECO:0000259" key="15">
    <source>
        <dbReference type="Pfam" id="PF14749"/>
    </source>
</evidence>
<dbReference type="InterPro" id="IPR036250">
    <property type="entry name" value="AcylCo_DH-like_C"/>
</dbReference>
<evidence type="ECO:0000256" key="6">
    <source>
        <dbReference type="ARBA" id="ARBA00012870"/>
    </source>
</evidence>
<accession>A0A1Y2F0G3</accession>
<evidence type="ECO:0000256" key="1">
    <source>
        <dbReference type="ARBA" id="ARBA00001201"/>
    </source>
</evidence>
<dbReference type="InterPro" id="IPR055060">
    <property type="entry name" value="ACOX_C_alpha1"/>
</dbReference>
<comment type="catalytic activity">
    <reaction evidence="1">
        <text>a 2,3-saturated acyl-CoA + O2 = a (2E)-enoyl-CoA + H2O2</text>
        <dbReference type="Rhea" id="RHEA:38959"/>
        <dbReference type="ChEBI" id="CHEBI:15379"/>
        <dbReference type="ChEBI" id="CHEBI:16240"/>
        <dbReference type="ChEBI" id="CHEBI:58856"/>
        <dbReference type="ChEBI" id="CHEBI:65111"/>
        <dbReference type="EC" id="1.3.3.6"/>
    </reaction>
</comment>
<evidence type="ECO:0000259" key="16">
    <source>
        <dbReference type="Pfam" id="PF22924"/>
    </source>
</evidence>
<comment type="subcellular location">
    <subcellularLocation>
        <location evidence="3">Peroxisome</location>
    </subcellularLocation>
</comment>
<comment type="cofactor">
    <cofactor evidence="2">
        <name>FAD</name>
        <dbReference type="ChEBI" id="CHEBI:57692"/>
    </cofactor>
</comment>
<evidence type="ECO:0000256" key="5">
    <source>
        <dbReference type="ARBA" id="ARBA00006288"/>
    </source>
</evidence>
<feature type="domain" description="Acyl-CoA oxidase C-terminal" evidence="14">
    <location>
        <begin position="505"/>
        <end position="674"/>
    </location>
</feature>
<evidence type="ECO:0000313" key="17">
    <source>
        <dbReference type="EMBL" id="ORY77391.1"/>
    </source>
</evidence>
<dbReference type="UniPathway" id="UPA00661"/>
<evidence type="ECO:0000259" key="14">
    <source>
        <dbReference type="Pfam" id="PF01756"/>
    </source>
</evidence>
<evidence type="ECO:0000256" key="2">
    <source>
        <dbReference type="ARBA" id="ARBA00001974"/>
    </source>
</evidence>
<reference evidence="17 18" key="1">
    <citation type="submission" date="2016-07" db="EMBL/GenBank/DDBJ databases">
        <title>Pervasive Adenine N6-methylation of Active Genes in Fungi.</title>
        <authorList>
            <consortium name="DOE Joint Genome Institute"/>
            <person name="Mondo S.J."/>
            <person name="Dannebaum R.O."/>
            <person name="Kuo R.C."/>
            <person name="Labutti K."/>
            <person name="Haridas S."/>
            <person name="Kuo A."/>
            <person name="Salamov A."/>
            <person name="Ahrendt S.R."/>
            <person name="Lipzen A."/>
            <person name="Sullivan W."/>
            <person name="Andreopoulos W.B."/>
            <person name="Clum A."/>
            <person name="Lindquist E."/>
            <person name="Daum C."/>
            <person name="Ramamoorthy G.K."/>
            <person name="Gryganskyi A."/>
            <person name="Culley D."/>
            <person name="Magnuson J.K."/>
            <person name="James T.Y."/>
            <person name="O'Malley M.A."/>
            <person name="Stajich J.E."/>
            <person name="Spatafora J.W."/>
            <person name="Visel A."/>
            <person name="Grigoriev I.V."/>
        </authorList>
    </citation>
    <scope>NUCLEOTIDE SEQUENCE [LARGE SCALE GENOMIC DNA]</scope>
    <source>
        <strain evidence="17 18">12-1054</strain>
    </source>
</reference>
<dbReference type="Pfam" id="PF01756">
    <property type="entry name" value="ACOX"/>
    <property type="match status" value="1"/>
</dbReference>
<evidence type="ECO:0000256" key="4">
    <source>
        <dbReference type="ARBA" id="ARBA00004846"/>
    </source>
</evidence>
<keyword evidence="11" id="KW-0443">Lipid metabolism</keyword>
<dbReference type="GO" id="GO:0055088">
    <property type="term" value="P:lipid homeostasis"/>
    <property type="evidence" value="ECO:0007669"/>
    <property type="project" value="TreeGrafter"/>
</dbReference>
<protein>
    <recommendedName>
        <fullName evidence="6">acyl-CoA oxidase</fullName>
        <ecNumber evidence="6">1.3.3.6</ecNumber>
    </recommendedName>
</protein>
<evidence type="ECO:0000256" key="3">
    <source>
        <dbReference type="ARBA" id="ARBA00004275"/>
    </source>
</evidence>
<feature type="transmembrane region" description="Helical" evidence="13">
    <location>
        <begin position="710"/>
        <end position="730"/>
    </location>
</feature>
<dbReference type="GO" id="GO:0005504">
    <property type="term" value="F:fatty acid binding"/>
    <property type="evidence" value="ECO:0007669"/>
    <property type="project" value="TreeGrafter"/>
</dbReference>
<keyword evidence="8" id="KW-0274">FAD</keyword>
<organism evidence="17 18">
    <name type="scientific">Protomyces lactucae-debilis</name>
    <dbReference type="NCBI Taxonomy" id="2754530"/>
    <lineage>
        <taxon>Eukaryota</taxon>
        <taxon>Fungi</taxon>
        <taxon>Dikarya</taxon>
        <taxon>Ascomycota</taxon>
        <taxon>Taphrinomycotina</taxon>
        <taxon>Taphrinomycetes</taxon>
        <taxon>Taphrinales</taxon>
        <taxon>Protomycetaceae</taxon>
        <taxon>Protomyces</taxon>
    </lineage>
</organism>
<keyword evidence="13" id="KW-0812">Transmembrane</keyword>
<keyword evidence="18" id="KW-1185">Reference proteome</keyword>
<dbReference type="GO" id="GO:0071949">
    <property type="term" value="F:FAD binding"/>
    <property type="evidence" value="ECO:0007669"/>
    <property type="project" value="InterPro"/>
</dbReference>
<comment type="similarity">
    <text evidence="5">Belongs to the acyl-CoA oxidase family.</text>
</comment>
<dbReference type="InterPro" id="IPR029320">
    <property type="entry name" value="Acyl-CoA_ox_N"/>
</dbReference>
<dbReference type="InterPro" id="IPR013248">
    <property type="entry name" value="Psh3/Shr3"/>
</dbReference>
<keyword evidence="13" id="KW-1133">Transmembrane helix</keyword>
<evidence type="ECO:0000256" key="9">
    <source>
        <dbReference type="ARBA" id="ARBA00022832"/>
    </source>
</evidence>
<dbReference type="OMA" id="GINHEYM"/>
<dbReference type="GeneID" id="63788155"/>
<dbReference type="Gene3D" id="2.40.110.10">
    <property type="entry name" value="Butyryl-CoA Dehydrogenase, subunit A, domain 2"/>
    <property type="match status" value="1"/>
</dbReference>
<evidence type="ECO:0000256" key="12">
    <source>
        <dbReference type="ARBA" id="ARBA00023140"/>
    </source>
</evidence>
<feature type="transmembrane region" description="Helical" evidence="13">
    <location>
        <begin position="792"/>
        <end position="813"/>
    </location>
</feature>
<dbReference type="FunFam" id="1.20.140.10:FF:000015">
    <property type="entry name" value="Acyl-coenzyme A oxidase"/>
    <property type="match status" value="1"/>
</dbReference>
<feature type="domain" description="Acyl-CoA oxidase C-alpha1" evidence="16">
    <location>
        <begin position="280"/>
        <end position="460"/>
    </location>
</feature>
<comment type="pathway">
    <text evidence="4">Lipid metabolism; peroxisomal fatty acid beta-oxidation.</text>
</comment>
<dbReference type="STRING" id="56484.A0A1Y2F0G3"/>
<sequence length="882" mass="96995">MTAQGTKDLAKARSQLTFDPTSLTAALYPATGRTRAQTDHLVSIVSKEAIFNKDDRRYMNRVELLQRAYAMQLRLTQLCKQHGWDYETLLGAMGLLDDHVPFGLHYTAFVPVVKSQGSDEQIAQWLPRCMNLEVVGCYAQTELGHGSNVQGLETRAKYDHATKTFALSSPSLTATKWWIGGLGTMANHTVLQAQLFMNNKNLGPHLFIVPVRDLKTHEPLPGITVGDIGPKHYGGFAMVDNGFLRFSGDVRIPASNMLSRYAQIDAAGHYRPAGHAKIGYGSMVALRAGMPFVLGTELAKGVTIAIRYTTVRRQFAPAAPIVTDKLEDGVAPPKPAPMIERQVIEYGSVRERLVPLLAKSYVYILTGHGVGKMYKEMLAKLVAPPHDASRLAEVHLVTSGLKAALSWSVVQGLEEARKSMGGHGFSSYAGIGERFAKEVPGQTYEGDNYVLVQQTARGLLKCVAQVAKGQGNQLDPSTQFMQEALMNLQQRSTGKWDWTDRTALRRVLDLRCAALAANLAKKLQQGEDFAVLNLECARLTMAFADCYCAATALQTISTLPDASVRARLEGLVEIFMLEQLKASAGDLAEFDITTGGADLRALRQHAQVTMQKLTVDGGLIGLTDAFGFTDWELNSVLGRADGNVYESLWKHVNERNPVNQHRVVPGWKEHIRPLRDVHAGQVKALLYSILHLDTPRPLPFSSYTMVFSRIGQAVILSTTMFCLGCLLMNWTVDHKTLWESGPTPAAFDAAEHHYRSLYQVPHVVKHTLHTIIGVGILAHVVKMHKGNQSNTLFDGGSLVLTMIAVMLYVSNLVKGIEALALQAYEDLTREDSIRVIAASNVILGLVLFGVLVLQIGQGYAEQVAEREQLEFEKETNSAKKTE</sequence>
<dbReference type="EC" id="1.3.3.6" evidence="6"/>
<evidence type="ECO:0000256" key="7">
    <source>
        <dbReference type="ARBA" id="ARBA00022630"/>
    </source>
</evidence>
<dbReference type="PANTHER" id="PTHR10909">
    <property type="entry name" value="ELECTRON TRANSPORT OXIDOREDUCTASE"/>
    <property type="match status" value="1"/>
</dbReference>
<evidence type="ECO:0000256" key="11">
    <source>
        <dbReference type="ARBA" id="ARBA00023098"/>
    </source>
</evidence>
<dbReference type="GO" id="GO:0003997">
    <property type="term" value="F:acyl-CoA oxidase activity"/>
    <property type="evidence" value="ECO:0007669"/>
    <property type="project" value="UniProtKB-EC"/>
</dbReference>
<dbReference type="Pfam" id="PF14749">
    <property type="entry name" value="Acyl-CoA_ox_N"/>
    <property type="match status" value="1"/>
</dbReference>
<dbReference type="InterPro" id="IPR012258">
    <property type="entry name" value="Acyl-CoA_oxidase"/>
</dbReference>
<dbReference type="SUPFAM" id="SSF56645">
    <property type="entry name" value="Acyl-CoA dehydrogenase NM domain-like"/>
    <property type="match status" value="1"/>
</dbReference>
<gene>
    <name evidence="17" type="ORF">BCR37DRAFT_395004</name>
</gene>
<evidence type="ECO:0000256" key="13">
    <source>
        <dbReference type="SAM" id="Phobius"/>
    </source>
</evidence>
<dbReference type="Gene3D" id="1.20.140.10">
    <property type="entry name" value="Butyryl-CoA Dehydrogenase, subunit A, domain 3"/>
    <property type="match status" value="2"/>
</dbReference>
<comment type="caution">
    <text evidence="17">The sequence shown here is derived from an EMBL/GenBank/DDBJ whole genome shotgun (WGS) entry which is preliminary data.</text>
</comment>
<feature type="domain" description="Acyl-coenzyme A oxidase N-terminal" evidence="15">
    <location>
        <begin position="20"/>
        <end position="134"/>
    </location>
</feature>
<evidence type="ECO:0000313" key="18">
    <source>
        <dbReference type="Proteomes" id="UP000193685"/>
    </source>
</evidence>
<dbReference type="InterPro" id="IPR046373">
    <property type="entry name" value="Acyl-CoA_Oxase/DH_mid-dom_sf"/>
</dbReference>
<keyword evidence="12" id="KW-0576">Peroxisome</keyword>
<dbReference type="GO" id="GO:0005777">
    <property type="term" value="C:peroxisome"/>
    <property type="evidence" value="ECO:0007669"/>
    <property type="project" value="UniProtKB-SubCell"/>
</dbReference>
<dbReference type="OrthoDB" id="538336at2759"/>
<dbReference type="SMART" id="SM00786">
    <property type="entry name" value="SHR3_chaperone"/>
    <property type="match status" value="1"/>
</dbReference>
<dbReference type="Proteomes" id="UP000193685">
    <property type="component" value="Unassembled WGS sequence"/>
</dbReference>
<dbReference type="EMBL" id="MCFI01000020">
    <property type="protein sequence ID" value="ORY77391.1"/>
    <property type="molecule type" value="Genomic_DNA"/>
</dbReference>
<keyword evidence="7" id="KW-0285">Flavoprotein</keyword>
<dbReference type="PANTHER" id="PTHR10909:SF250">
    <property type="entry name" value="PEROXISOMAL ACYL-COENZYME A OXIDASE 1"/>
    <property type="match status" value="1"/>
</dbReference>
<dbReference type="Pfam" id="PF08229">
    <property type="entry name" value="SHR3_chaperone"/>
    <property type="match status" value="1"/>
</dbReference>
<dbReference type="FunFam" id="2.40.110.10:FF:000003">
    <property type="entry name" value="Acyl-coenzyme A oxidase"/>
    <property type="match status" value="1"/>
</dbReference>
<dbReference type="AlphaFoldDB" id="A0A1Y2F0G3"/>
<dbReference type="GO" id="GO:0033540">
    <property type="term" value="P:fatty acid beta-oxidation using acyl-CoA oxidase"/>
    <property type="evidence" value="ECO:0007669"/>
    <property type="project" value="UniProtKB-UniPathway"/>
</dbReference>
<dbReference type="RefSeq" id="XP_040723012.1">
    <property type="nucleotide sequence ID" value="XM_040871556.1"/>
</dbReference>
<keyword evidence="10" id="KW-0560">Oxidoreductase</keyword>
<keyword evidence="9" id="KW-0276">Fatty acid metabolism</keyword>
<dbReference type="InterPro" id="IPR002655">
    <property type="entry name" value="Acyl-CoA_oxidase_C"/>
</dbReference>
<evidence type="ECO:0000256" key="8">
    <source>
        <dbReference type="ARBA" id="ARBA00022827"/>
    </source>
</evidence>
<dbReference type="InterPro" id="IPR037069">
    <property type="entry name" value="AcylCoA_DH/ox_N_sf"/>
</dbReference>
<dbReference type="Gene3D" id="1.10.540.10">
    <property type="entry name" value="Acyl-CoA dehydrogenase/oxidase, N-terminal domain"/>
    <property type="match status" value="1"/>
</dbReference>
<dbReference type="InterPro" id="IPR009100">
    <property type="entry name" value="AcylCoA_DH/oxidase_NM_dom_sf"/>
</dbReference>
<keyword evidence="13" id="KW-0472">Membrane</keyword>
<dbReference type="Pfam" id="PF22924">
    <property type="entry name" value="ACOX_C_alpha1"/>
    <property type="match status" value="1"/>
</dbReference>